<gene>
    <name evidence="1" type="ORF">RFI_02241</name>
</gene>
<accession>X6P8H5</accession>
<dbReference type="Proteomes" id="UP000023152">
    <property type="component" value="Unassembled WGS sequence"/>
</dbReference>
<comment type="caution">
    <text evidence="1">The sequence shown here is derived from an EMBL/GenBank/DDBJ whole genome shotgun (WGS) entry which is preliminary data.</text>
</comment>
<proteinExistence type="predicted"/>
<evidence type="ECO:0000313" key="1">
    <source>
        <dbReference type="EMBL" id="ETO34845.1"/>
    </source>
</evidence>
<evidence type="ECO:0000313" key="2">
    <source>
        <dbReference type="Proteomes" id="UP000023152"/>
    </source>
</evidence>
<protein>
    <submittedName>
        <fullName evidence="1">Uncharacterized protein</fullName>
    </submittedName>
</protein>
<organism evidence="1 2">
    <name type="scientific">Reticulomyxa filosa</name>
    <dbReference type="NCBI Taxonomy" id="46433"/>
    <lineage>
        <taxon>Eukaryota</taxon>
        <taxon>Sar</taxon>
        <taxon>Rhizaria</taxon>
        <taxon>Retaria</taxon>
        <taxon>Foraminifera</taxon>
        <taxon>Monothalamids</taxon>
        <taxon>Reticulomyxidae</taxon>
        <taxon>Reticulomyxa</taxon>
    </lineage>
</organism>
<reference evidence="1 2" key="1">
    <citation type="journal article" date="2013" name="Curr. Biol.">
        <title>The Genome of the Foraminiferan Reticulomyxa filosa.</title>
        <authorList>
            <person name="Glockner G."/>
            <person name="Hulsmann N."/>
            <person name="Schleicher M."/>
            <person name="Noegel A.A."/>
            <person name="Eichinger L."/>
            <person name="Gallinger C."/>
            <person name="Pawlowski J."/>
            <person name="Sierra R."/>
            <person name="Euteneuer U."/>
            <person name="Pillet L."/>
            <person name="Moustafa A."/>
            <person name="Platzer M."/>
            <person name="Groth M."/>
            <person name="Szafranski K."/>
            <person name="Schliwa M."/>
        </authorList>
    </citation>
    <scope>NUCLEOTIDE SEQUENCE [LARGE SCALE GENOMIC DNA]</scope>
</reference>
<name>X6P8H5_RETFI</name>
<sequence>MSHYSGSPLHFFFVLRFKQKKIQIDTHPAYSSYLIQRACIHCFFFECVTFSNCFSKLNELDGVKQIFDEINKIKNKKVQSKHLKKKDKYKNQKKGMLKNNKKKSILLQNVSIATLIYTKRNTNTGCATVNRLNKAKKISKQKRKNKSEQNEKK</sequence>
<dbReference type="EMBL" id="ASPP01002230">
    <property type="protein sequence ID" value="ETO34845.1"/>
    <property type="molecule type" value="Genomic_DNA"/>
</dbReference>
<keyword evidence="2" id="KW-1185">Reference proteome</keyword>
<dbReference type="AlphaFoldDB" id="X6P8H5"/>